<sequence>MNKIFIALLLCLNMTAFSQSKERILYGIVTTDTLTKAPFESWFNTGYNQYSTNTEIQKQLSLLYKDVKIEAYFGNWCGDSKRELPHFIKVLNDSKFDKKHLKLIAVGGRDSLYKQSPGGEEAGKGIFRVPVFIVYKNNIEIGRINEFPVQSSERDLLSILQSNYSPNYKSFATVNQWLNNGILADSNANVRGLSGQVKALVNDEHELNSLAYLLLGQNKNKEALTLFRINANLYPTSANVISSLGEAYLKTGEKEKAIGILEKSLEFYPNASLIKEILGLLYKAKGAVE</sequence>
<dbReference type="InterPro" id="IPR011990">
    <property type="entry name" value="TPR-like_helical_dom_sf"/>
</dbReference>
<dbReference type="PROSITE" id="PS51352">
    <property type="entry name" value="THIOREDOXIN_2"/>
    <property type="match status" value="1"/>
</dbReference>
<keyword evidence="1" id="KW-0802">TPR repeat</keyword>
<feature type="repeat" description="TPR" evidence="1">
    <location>
        <begin position="238"/>
        <end position="271"/>
    </location>
</feature>
<comment type="caution">
    <text evidence="4">The sequence shown here is derived from an EMBL/GenBank/DDBJ whole genome shotgun (WGS) entry which is preliminary data.</text>
</comment>
<reference evidence="4 5" key="1">
    <citation type="submission" date="2022-12" db="EMBL/GenBank/DDBJ databases">
        <title>Chitinophagaceae gen. sp. nov., a new member of the family Chitinophagaceae, isolated from soil in a chemical factory.</title>
        <authorList>
            <person name="Ke Z."/>
        </authorList>
    </citation>
    <scope>NUCLEOTIDE SEQUENCE [LARGE SCALE GENOMIC DNA]</scope>
    <source>
        <strain evidence="4 5">LY-5</strain>
    </source>
</reference>
<accession>A0ABT4UMQ0</accession>
<dbReference type="SUPFAM" id="SSF48452">
    <property type="entry name" value="TPR-like"/>
    <property type="match status" value="1"/>
</dbReference>
<name>A0ABT4UMQ0_9BACT</name>
<evidence type="ECO:0000313" key="4">
    <source>
        <dbReference type="EMBL" id="MDA3616058.1"/>
    </source>
</evidence>
<keyword evidence="5" id="KW-1185">Reference proteome</keyword>
<dbReference type="InterPro" id="IPR036249">
    <property type="entry name" value="Thioredoxin-like_sf"/>
</dbReference>
<dbReference type="SUPFAM" id="SSF52833">
    <property type="entry name" value="Thioredoxin-like"/>
    <property type="match status" value="1"/>
</dbReference>
<evidence type="ECO:0000259" key="3">
    <source>
        <dbReference type="PROSITE" id="PS51352"/>
    </source>
</evidence>
<protein>
    <recommendedName>
        <fullName evidence="3">Thioredoxin domain-containing protein</fullName>
    </recommendedName>
</protein>
<feature type="domain" description="Thioredoxin" evidence="3">
    <location>
        <begin position="31"/>
        <end position="165"/>
    </location>
</feature>
<evidence type="ECO:0000256" key="1">
    <source>
        <dbReference type="PROSITE-ProRule" id="PRU00339"/>
    </source>
</evidence>
<dbReference type="PROSITE" id="PS50005">
    <property type="entry name" value="TPR"/>
    <property type="match status" value="1"/>
</dbReference>
<dbReference type="Proteomes" id="UP001210231">
    <property type="component" value="Unassembled WGS sequence"/>
</dbReference>
<dbReference type="InterPro" id="IPR019734">
    <property type="entry name" value="TPR_rpt"/>
</dbReference>
<evidence type="ECO:0000313" key="5">
    <source>
        <dbReference type="Proteomes" id="UP001210231"/>
    </source>
</evidence>
<dbReference type="SMART" id="SM00028">
    <property type="entry name" value="TPR"/>
    <property type="match status" value="2"/>
</dbReference>
<organism evidence="4 5">
    <name type="scientific">Polluticaenibacter yanchengensis</name>
    <dbReference type="NCBI Taxonomy" id="3014562"/>
    <lineage>
        <taxon>Bacteria</taxon>
        <taxon>Pseudomonadati</taxon>
        <taxon>Bacteroidota</taxon>
        <taxon>Chitinophagia</taxon>
        <taxon>Chitinophagales</taxon>
        <taxon>Chitinophagaceae</taxon>
        <taxon>Polluticaenibacter</taxon>
    </lineage>
</organism>
<evidence type="ECO:0000256" key="2">
    <source>
        <dbReference type="SAM" id="SignalP"/>
    </source>
</evidence>
<dbReference type="RefSeq" id="WP_407032387.1">
    <property type="nucleotide sequence ID" value="NZ_JAQGEF010000021.1"/>
</dbReference>
<feature type="chain" id="PRO_5047333843" description="Thioredoxin domain-containing protein" evidence="2">
    <location>
        <begin position="19"/>
        <end position="289"/>
    </location>
</feature>
<dbReference type="Gene3D" id="1.25.40.10">
    <property type="entry name" value="Tetratricopeptide repeat domain"/>
    <property type="match status" value="1"/>
</dbReference>
<feature type="signal peptide" evidence="2">
    <location>
        <begin position="1"/>
        <end position="18"/>
    </location>
</feature>
<dbReference type="EMBL" id="JAQGEF010000021">
    <property type="protein sequence ID" value="MDA3616058.1"/>
    <property type="molecule type" value="Genomic_DNA"/>
</dbReference>
<proteinExistence type="predicted"/>
<gene>
    <name evidence="4" type="ORF">O3P16_14680</name>
</gene>
<dbReference type="InterPro" id="IPR013766">
    <property type="entry name" value="Thioredoxin_domain"/>
</dbReference>
<dbReference type="PROSITE" id="PS50293">
    <property type="entry name" value="TPR_REGION"/>
    <property type="match status" value="1"/>
</dbReference>
<keyword evidence="2" id="KW-0732">Signal</keyword>